<sequence length="364" mass="40338">MGKPEHSTADKQRCLRKQHADTNAVSQRPSTPIRATNIPAIMITAPSPITPAPTRVSATAPTLTRSTTGFDIAAALPEGSPMSEFDEITLPSSSAPPTPSCTTTASSDYLTPSYKPRPLEDKSPIRMHILSDFFASKNPFNLKVQNEDSRGKERLDIRPNEIRILAQCYGESMVWTMNVEDVFCERCVEESRARNEKDYRRNVHDFLDSHPVLLQAYLRLRGAHNPGTCSHNNGVAHLMIQVGPQDSIRIKTILLTTTHPNNLQTPDKVSSAIGIIVQCFPNIQKATVKLSSDAGSGEGQTSLIADGVAVKLARAFALLERQLPEEEGLVVKGLERQPVLAERWRDVKRRWWDRKVAYGRKVLG</sequence>
<evidence type="ECO:0000256" key="1">
    <source>
        <dbReference type="SAM" id="MobiDB-lite"/>
    </source>
</evidence>
<dbReference type="Proteomes" id="UP000664132">
    <property type="component" value="Unassembled WGS sequence"/>
</dbReference>
<feature type="region of interest" description="Disordered" evidence="1">
    <location>
        <begin position="1"/>
        <end position="33"/>
    </location>
</feature>
<proteinExistence type="predicted"/>
<name>A0A8H7W3E6_9HELO</name>
<gene>
    <name evidence="2" type="ORF">IFR04_013166</name>
</gene>
<reference evidence="2" key="1">
    <citation type="submission" date="2021-02" db="EMBL/GenBank/DDBJ databases">
        <title>Genome sequence Cadophora malorum strain M34.</title>
        <authorList>
            <person name="Stefanovic E."/>
            <person name="Vu D."/>
            <person name="Scully C."/>
            <person name="Dijksterhuis J."/>
            <person name="Roader J."/>
            <person name="Houbraken J."/>
        </authorList>
    </citation>
    <scope>NUCLEOTIDE SEQUENCE</scope>
    <source>
        <strain evidence="2">M34</strain>
    </source>
</reference>
<dbReference type="EMBL" id="JAFJYH010000300">
    <property type="protein sequence ID" value="KAG4413697.1"/>
    <property type="molecule type" value="Genomic_DNA"/>
</dbReference>
<accession>A0A8H7W3E6</accession>
<protein>
    <submittedName>
        <fullName evidence="2">Uncharacterized protein</fullName>
    </submittedName>
</protein>
<keyword evidence="3" id="KW-1185">Reference proteome</keyword>
<dbReference type="AlphaFoldDB" id="A0A8H7W3E6"/>
<feature type="compositionally biased region" description="Polar residues" evidence="1">
    <location>
        <begin position="21"/>
        <end position="33"/>
    </location>
</feature>
<feature type="region of interest" description="Disordered" evidence="1">
    <location>
        <begin position="89"/>
        <end position="117"/>
    </location>
</feature>
<feature type="compositionally biased region" description="Basic and acidic residues" evidence="1">
    <location>
        <begin position="1"/>
        <end position="13"/>
    </location>
</feature>
<dbReference type="OrthoDB" id="3553226at2759"/>
<evidence type="ECO:0000313" key="3">
    <source>
        <dbReference type="Proteomes" id="UP000664132"/>
    </source>
</evidence>
<evidence type="ECO:0000313" key="2">
    <source>
        <dbReference type="EMBL" id="KAG4413697.1"/>
    </source>
</evidence>
<organism evidence="2 3">
    <name type="scientific">Cadophora malorum</name>
    <dbReference type="NCBI Taxonomy" id="108018"/>
    <lineage>
        <taxon>Eukaryota</taxon>
        <taxon>Fungi</taxon>
        <taxon>Dikarya</taxon>
        <taxon>Ascomycota</taxon>
        <taxon>Pezizomycotina</taxon>
        <taxon>Leotiomycetes</taxon>
        <taxon>Helotiales</taxon>
        <taxon>Ploettnerulaceae</taxon>
        <taxon>Cadophora</taxon>
    </lineage>
</organism>
<comment type="caution">
    <text evidence="2">The sequence shown here is derived from an EMBL/GenBank/DDBJ whole genome shotgun (WGS) entry which is preliminary data.</text>
</comment>